<evidence type="ECO:0000313" key="1">
    <source>
        <dbReference type="EMBL" id="MBM6754584.1"/>
    </source>
</evidence>
<evidence type="ECO:0000313" key="2">
    <source>
        <dbReference type="Proteomes" id="UP000776629"/>
    </source>
</evidence>
<dbReference type="EMBL" id="JACJJQ010000036">
    <property type="protein sequence ID" value="MBM6754584.1"/>
    <property type="molecule type" value="Genomic_DNA"/>
</dbReference>
<keyword evidence="2" id="KW-1185">Reference proteome</keyword>
<gene>
    <name evidence="1" type="ORF">H5993_07415</name>
</gene>
<comment type="caution">
    <text evidence="1">The sequence shown here is derived from an EMBL/GenBank/DDBJ whole genome shotgun (WGS) entry which is preliminary data.</text>
</comment>
<accession>A0ABS2EQ57</accession>
<proteinExistence type="predicted"/>
<reference evidence="1 2" key="1">
    <citation type="journal article" date="2021" name="Sci. Rep.">
        <title>The distribution of antibiotic resistance genes in chicken gut microbiota commensals.</title>
        <authorList>
            <person name="Juricova H."/>
            <person name="Matiasovicova J."/>
            <person name="Kubasova T."/>
            <person name="Cejkova D."/>
            <person name="Rychlik I."/>
        </authorList>
    </citation>
    <scope>NUCLEOTIDE SEQUENCE [LARGE SCALE GENOMIC DNA]</scope>
    <source>
        <strain evidence="1 2">An810</strain>
    </source>
</reference>
<name>A0ABS2EQ57_9LACO</name>
<protein>
    <submittedName>
        <fullName evidence="1">Polyprenyl synthetase</fullName>
    </submittedName>
</protein>
<organism evidence="1 2">
    <name type="scientific">Limosilactobacillus alvi</name>
    <dbReference type="NCBI Taxonomy" id="990412"/>
    <lineage>
        <taxon>Bacteria</taxon>
        <taxon>Bacillati</taxon>
        <taxon>Bacillota</taxon>
        <taxon>Bacilli</taxon>
        <taxon>Lactobacillales</taxon>
        <taxon>Lactobacillaceae</taxon>
        <taxon>Limosilactobacillus</taxon>
    </lineage>
</organism>
<dbReference type="Proteomes" id="UP000776629">
    <property type="component" value="Unassembled WGS sequence"/>
</dbReference>
<dbReference type="RefSeq" id="WP_204776855.1">
    <property type="nucleotide sequence ID" value="NZ_JACJJQ010000036.1"/>
</dbReference>
<sequence>MEFENNELIKEGFITQISQLSPLVKGLLPQHLHLTGQSFRGALFSAILGNKLELNMDEVQAAQLPELLALANYLNPPTFLPSENQPGDLVQSKAGSFAASYLHVQFSTILGLIGLPTPLIQELTVDGSDYALAQLRHLQLNYRQTLKVADYLQDQKSLIGQLGAITAKLAVSFVKTDAETVTLLGQIGQELALAVAIIKENEEIHDLKWLTDQIMRGSYPLLLLFAKEKDPKFFDHFFSQPKKPSKPEFEALQAHCLQAEFEAVDIVKDILRQVRLDLKILPAPLKAAPLLTLCEQILPEE</sequence>